<gene>
    <name evidence="1" type="ORF">brsh051_18570</name>
</gene>
<evidence type="ECO:0000313" key="1">
    <source>
        <dbReference type="EMBL" id="BEH02576.1"/>
    </source>
</evidence>
<name>A0AAN0MHR3_9ACTN</name>
<dbReference type="AlphaFoldDB" id="A0AAN0MHR3"/>
<dbReference type="KEGG" id="broo:brsh051_18570"/>
<organism evidence="1 2">
    <name type="scientific">Brooklawnia propionicigenes</name>
    <dbReference type="NCBI Taxonomy" id="3041175"/>
    <lineage>
        <taxon>Bacteria</taxon>
        <taxon>Bacillati</taxon>
        <taxon>Actinomycetota</taxon>
        <taxon>Actinomycetes</taxon>
        <taxon>Propionibacteriales</taxon>
        <taxon>Propionibacteriaceae</taxon>
        <taxon>Brooklawnia</taxon>
    </lineage>
</organism>
<dbReference type="EMBL" id="AP028056">
    <property type="protein sequence ID" value="BEH02576.1"/>
    <property type="molecule type" value="Genomic_DNA"/>
</dbReference>
<sequence>MWRTRSTPETSTVVTDVLVWLSDEAAGPSPHGALAAGNFPCHPAPEDYTAGNIGGGLIHLQ</sequence>
<dbReference type="Proteomes" id="UP001431656">
    <property type="component" value="Chromosome"/>
</dbReference>
<keyword evidence="2" id="KW-1185">Reference proteome</keyword>
<evidence type="ECO:0000313" key="2">
    <source>
        <dbReference type="Proteomes" id="UP001431656"/>
    </source>
</evidence>
<protein>
    <submittedName>
        <fullName evidence="1">Uncharacterized protein</fullName>
    </submittedName>
</protein>
<proteinExistence type="predicted"/>
<reference evidence="1" key="1">
    <citation type="journal article" date="2024" name="Int. J. Syst. Evol. Microbiol.">
        <title>Brooklawnia propionicigenes sp. nov., a facultatively anaerobic, propionate-producing bacterium isolated from a methanogenic reactor treating waste from cattle farms.</title>
        <authorList>
            <person name="Akita Y."/>
            <person name="Ueki A."/>
            <person name="Tonouchi A."/>
            <person name="Sugawara Y."/>
            <person name="Honma S."/>
            <person name="Kaku N."/>
            <person name="Ueki K."/>
        </authorList>
    </citation>
    <scope>NUCLEOTIDE SEQUENCE</scope>
    <source>
        <strain evidence="1">SH051</strain>
    </source>
</reference>
<accession>A0AAN0MHR3</accession>